<dbReference type="Pfam" id="PF13193">
    <property type="entry name" value="AMP-binding_C"/>
    <property type="match status" value="1"/>
</dbReference>
<dbReference type="Gene3D" id="3.30.300.30">
    <property type="match status" value="1"/>
</dbReference>
<dbReference type="SUPFAM" id="SSF56801">
    <property type="entry name" value="Acetyl-CoA synthetase-like"/>
    <property type="match status" value="1"/>
</dbReference>
<evidence type="ECO:0000259" key="3">
    <source>
        <dbReference type="Pfam" id="PF13193"/>
    </source>
</evidence>
<accession>A0ABV9E876</accession>
<gene>
    <name evidence="4" type="ORF">ACFO8L_06525</name>
</gene>
<proteinExistence type="predicted"/>
<keyword evidence="5" id="KW-1185">Reference proteome</keyword>
<dbReference type="RefSeq" id="WP_262841296.1">
    <property type="nucleotide sequence ID" value="NZ_JANZYP010000004.1"/>
</dbReference>
<evidence type="ECO:0000313" key="5">
    <source>
        <dbReference type="Proteomes" id="UP001595891"/>
    </source>
</evidence>
<dbReference type="Pfam" id="PF00501">
    <property type="entry name" value="AMP-binding"/>
    <property type="match status" value="1"/>
</dbReference>
<dbReference type="InterPro" id="IPR000873">
    <property type="entry name" value="AMP-dep_synth/lig_dom"/>
</dbReference>
<name>A0ABV9E876_9ACTN</name>
<evidence type="ECO:0000259" key="2">
    <source>
        <dbReference type="Pfam" id="PF00501"/>
    </source>
</evidence>
<protein>
    <submittedName>
        <fullName evidence="4">Amino acid adenylation domain-containing protein</fullName>
    </submittedName>
</protein>
<evidence type="ECO:0000313" key="4">
    <source>
        <dbReference type="EMBL" id="MFC4585716.1"/>
    </source>
</evidence>
<feature type="compositionally biased region" description="Basic and acidic residues" evidence="1">
    <location>
        <begin position="560"/>
        <end position="574"/>
    </location>
</feature>
<dbReference type="CDD" id="cd05930">
    <property type="entry name" value="A_NRPS"/>
    <property type="match status" value="1"/>
</dbReference>
<dbReference type="EMBL" id="JBHSFN010000003">
    <property type="protein sequence ID" value="MFC4585716.1"/>
    <property type="molecule type" value="Genomic_DNA"/>
</dbReference>
<dbReference type="NCBIfam" id="TIGR01733">
    <property type="entry name" value="AA-adenyl-dom"/>
    <property type="match status" value="1"/>
</dbReference>
<organism evidence="4 5">
    <name type="scientific">Sphaerisporangium corydalis</name>
    <dbReference type="NCBI Taxonomy" id="1441875"/>
    <lineage>
        <taxon>Bacteria</taxon>
        <taxon>Bacillati</taxon>
        <taxon>Actinomycetota</taxon>
        <taxon>Actinomycetes</taxon>
        <taxon>Streptosporangiales</taxon>
        <taxon>Streptosporangiaceae</taxon>
        <taxon>Sphaerisporangium</taxon>
    </lineage>
</organism>
<feature type="region of interest" description="Disordered" evidence="1">
    <location>
        <begin position="536"/>
        <end position="574"/>
    </location>
</feature>
<dbReference type="InterPro" id="IPR020845">
    <property type="entry name" value="AMP-binding_CS"/>
</dbReference>
<dbReference type="Proteomes" id="UP001595891">
    <property type="component" value="Unassembled WGS sequence"/>
</dbReference>
<sequence>MSWGDRGGRGRLELLVSAQAERDPGARAVVDGAAECGYGELENRANRLARALVDQGVGPGDRVCLMVPKSVSAIVAVLGVLKSGACYVPMDTASPARRLGRVLRRCGPCWVVADPGVSGLVAGCLDEAGPSSVRGVLWLGPVPEDFTAPAAVRPPVVPVGLDDGPAEPPPVRGDAGDLAYIMFTSGSTGEPKGVPVTHASVRHFTSWANTRFGLGPGDRVSGHAPLHFDISVWDVFGALTSGARLYLVPPHANLLPSLTADFLRRTGLTQWFSVPSVLVQMARRDVVAYGDFPDLRRLIWVGEVFPAAAVRYWMERLPHVELTNVYGPTETTIASSHHTLTSVPGPGAPPVPIGRAIPGERLAVLGADLAPLAPGVVGDLHIAGAGLSPGYWRDPAATAAAFREAPGGERWYRTGDLAAMDAEGVFHFHGRADRQVKARGHRVELDEIAVALGRVRGLSAGAVVAVSGDGFEGTEICAAYVPVPGGGRGPAELRAELAGTLPPYMVPTRWLVLDSMPMTPNGKTDHRAIEHRFLDATRRPSGHGSPDADRRPAGPGSADRCADTRGSLEREVGA</sequence>
<comment type="caution">
    <text evidence="4">The sequence shown here is derived from an EMBL/GenBank/DDBJ whole genome shotgun (WGS) entry which is preliminary data.</text>
</comment>
<dbReference type="PANTHER" id="PTHR45527:SF1">
    <property type="entry name" value="FATTY ACID SYNTHASE"/>
    <property type="match status" value="1"/>
</dbReference>
<evidence type="ECO:0000256" key="1">
    <source>
        <dbReference type="SAM" id="MobiDB-lite"/>
    </source>
</evidence>
<dbReference type="InterPro" id="IPR025110">
    <property type="entry name" value="AMP-bd_C"/>
</dbReference>
<reference evidence="5" key="1">
    <citation type="journal article" date="2019" name="Int. J. Syst. Evol. Microbiol.">
        <title>The Global Catalogue of Microorganisms (GCM) 10K type strain sequencing project: providing services to taxonomists for standard genome sequencing and annotation.</title>
        <authorList>
            <consortium name="The Broad Institute Genomics Platform"/>
            <consortium name="The Broad Institute Genome Sequencing Center for Infectious Disease"/>
            <person name="Wu L."/>
            <person name="Ma J."/>
        </authorList>
    </citation>
    <scope>NUCLEOTIDE SEQUENCE [LARGE SCALE GENOMIC DNA]</scope>
    <source>
        <strain evidence="5">CCUG 49560</strain>
    </source>
</reference>
<dbReference type="PANTHER" id="PTHR45527">
    <property type="entry name" value="NONRIBOSOMAL PEPTIDE SYNTHETASE"/>
    <property type="match status" value="1"/>
</dbReference>
<dbReference type="InterPro" id="IPR042099">
    <property type="entry name" value="ANL_N_sf"/>
</dbReference>
<dbReference type="InterPro" id="IPR010071">
    <property type="entry name" value="AA_adenyl_dom"/>
</dbReference>
<dbReference type="Gene3D" id="3.40.50.12780">
    <property type="entry name" value="N-terminal domain of ligase-like"/>
    <property type="match status" value="1"/>
</dbReference>
<feature type="domain" description="AMP-dependent synthetase/ligase" evidence="2">
    <location>
        <begin position="18"/>
        <end position="392"/>
    </location>
</feature>
<dbReference type="PROSITE" id="PS00455">
    <property type="entry name" value="AMP_BINDING"/>
    <property type="match status" value="1"/>
</dbReference>
<dbReference type="InterPro" id="IPR045851">
    <property type="entry name" value="AMP-bd_C_sf"/>
</dbReference>
<feature type="domain" description="AMP-binding enzyme C-terminal" evidence="3">
    <location>
        <begin position="451"/>
        <end position="523"/>
    </location>
</feature>